<dbReference type="InParanoid" id="C5LPB9"/>
<accession>C5LPB9</accession>
<keyword evidence="4" id="KW-0472">Membrane</keyword>
<keyword evidence="4" id="KW-1133">Transmembrane helix</keyword>
<dbReference type="SUPFAM" id="SSF48403">
    <property type="entry name" value="Ankyrin repeat"/>
    <property type="match status" value="1"/>
</dbReference>
<keyword evidence="4" id="KW-0812">Transmembrane</keyword>
<evidence type="ECO:0000256" key="4">
    <source>
        <dbReference type="SAM" id="Phobius"/>
    </source>
</evidence>
<dbReference type="Gene3D" id="1.25.40.20">
    <property type="entry name" value="Ankyrin repeat-containing domain"/>
    <property type="match status" value="1"/>
</dbReference>
<dbReference type="PROSITE" id="PS50297">
    <property type="entry name" value="ANK_REP_REGION"/>
    <property type="match status" value="1"/>
</dbReference>
<dbReference type="Pfam" id="PF00887">
    <property type="entry name" value="ACBP"/>
    <property type="match status" value="1"/>
</dbReference>
<evidence type="ECO:0000259" key="5">
    <source>
        <dbReference type="PROSITE" id="PS51228"/>
    </source>
</evidence>
<name>C5LPB9_PERM5</name>
<keyword evidence="2 3" id="KW-0040">ANK repeat</keyword>
<reference evidence="6 7" key="1">
    <citation type="submission" date="2008-07" db="EMBL/GenBank/DDBJ databases">
        <authorList>
            <person name="El-Sayed N."/>
            <person name="Caler E."/>
            <person name="Inman J."/>
            <person name="Amedeo P."/>
            <person name="Hass B."/>
            <person name="Wortman J."/>
        </authorList>
    </citation>
    <scope>NUCLEOTIDE SEQUENCE [LARGE SCALE GENOMIC DNA]</scope>
    <source>
        <strain evidence="7">ATCC 50983 / TXsc</strain>
    </source>
</reference>
<evidence type="ECO:0000313" key="7">
    <source>
        <dbReference type="Proteomes" id="UP000007800"/>
    </source>
</evidence>
<evidence type="ECO:0000256" key="2">
    <source>
        <dbReference type="ARBA" id="ARBA00023043"/>
    </source>
</evidence>
<organism evidence="7">
    <name type="scientific">Perkinsus marinus (strain ATCC 50983 / TXsc)</name>
    <dbReference type="NCBI Taxonomy" id="423536"/>
    <lineage>
        <taxon>Eukaryota</taxon>
        <taxon>Sar</taxon>
        <taxon>Alveolata</taxon>
        <taxon>Perkinsozoa</taxon>
        <taxon>Perkinsea</taxon>
        <taxon>Perkinsida</taxon>
        <taxon>Perkinsidae</taxon>
        <taxon>Perkinsus</taxon>
    </lineage>
</organism>
<dbReference type="PRINTS" id="PR00689">
    <property type="entry name" value="ACOABINDINGP"/>
</dbReference>
<dbReference type="PANTHER" id="PTHR24171:SF9">
    <property type="entry name" value="ANKYRIN REPEAT DOMAIN-CONTAINING PROTEIN 39"/>
    <property type="match status" value="1"/>
</dbReference>
<feature type="transmembrane region" description="Helical" evidence="4">
    <location>
        <begin position="12"/>
        <end position="30"/>
    </location>
</feature>
<dbReference type="AlphaFoldDB" id="C5LPB9"/>
<dbReference type="InterPro" id="IPR035984">
    <property type="entry name" value="Acyl-CoA-binding_sf"/>
</dbReference>
<dbReference type="InterPro" id="IPR036770">
    <property type="entry name" value="Ankyrin_rpt-contain_sf"/>
</dbReference>
<feature type="non-terminal residue" evidence="6">
    <location>
        <position position="1"/>
    </location>
</feature>
<dbReference type="PROSITE" id="PS51228">
    <property type="entry name" value="ACB_2"/>
    <property type="match status" value="1"/>
</dbReference>
<feature type="repeat" description="ANK" evidence="3">
    <location>
        <begin position="218"/>
        <end position="250"/>
    </location>
</feature>
<dbReference type="EMBL" id="GG684093">
    <property type="protein sequence ID" value="EER01424.1"/>
    <property type="molecule type" value="Genomic_DNA"/>
</dbReference>
<dbReference type="GeneID" id="9039913"/>
<dbReference type="PANTHER" id="PTHR24171">
    <property type="entry name" value="ANKYRIN REPEAT DOMAIN-CONTAINING PROTEIN 39-RELATED"/>
    <property type="match status" value="1"/>
</dbReference>
<evidence type="ECO:0000313" key="6">
    <source>
        <dbReference type="EMBL" id="EER01424.1"/>
    </source>
</evidence>
<feature type="domain" description="ACB" evidence="5">
    <location>
        <begin position="53"/>
        <end position="141"/>
    </location>
</feature>
<dbReference type="Pfam" id="PF00023">
    <property type="entry name" value="Ank"/>
    <property type="match status" value="1"/>
</dbReference>
<keyword evidence="1" id="KW-0677">Repeat</keyword>
<feature type="non-terminal residue" evidence="6">
    <location>
        <position position="257"/>
    </location>
</feature>
<gene>
    <name evidence="6" type="ORF">Pmar_PMAR029381</name>
</gene>
<dbReference type="RefSeq" id="XP_002768706.1">
    <property type="nucleotide sequence ID" value="XM_002768660.1"/>
</dbReference>
<dbReference type="InterPro" id="IPR000582">
    <property type="entry name" value="Acyl-CoA-binding_protein"/>
</dbReference>
<dbReference type="GO" id="GO:0000062">
    <property type="term" value="F:fatty-acyl-CoA binding"/>
    <property type="evidence" value="ECO:0007669"/>
    <property type="project" value="InterPro"/>
</dbReference>
<sequence length="257" mass="28708">KRGMESPWRKVATAAVVAGAGIAVYLTLLYRSSADRRRRRGKGGDKPRRSSSWPDEFCAAVDFVSDHGEDILDDQTRLELYGWFKQATVGDCDGDNAKTGSWSSARYYMRKSWKAKKGRSKEEAFRRYIEVLEAAQPDWREARDEDDSDNIWIDEPEEKKVEYTREPQVVVGAGDGDEPSVDDSPAGMFCQLCAEGDIDKVQEVLSTHPSAARMVDADGMTPLHWACDRSRLDVCRLLLDSGADVNAKDYAGETPLS</sequence>
<dbReference type="Proteomes" id="UP000007800">
    <property type="component" value="Unassembled WGS sequence"/>
</dbReference>
<dbReference type="Gene3D" id="1.20.80.10">
    <property type="match status" value="1"/>
</dbReference>
<evidence type="ECO:0000256" key="3">
    <source>
        <dbReference type="PROSITE-ProRule" id="PRU00023"/>
    </source>
</evidence>
<protein>
    <submittedName>
        <fullName evidence="6">Acyl-CoA-binding domain-containing protein, putative</fullName>
    </submittedName>
</protein>
<proteinExistence type="predicted"/>
<dbReference type="PROSITE" id="PS50088">
    <property type="entry name" value="ANK_REPEAT"/>
    <property type="match status" value="1"/>
</dbReference>
<dbReference type="SUPFAM" id="SSF47027">
    <property type="entry name" value="Acyl-CoA binding protein"/>
    <property type="match status" value="1"/>
</dbReference>
<dbReference type="InterPro" id="IPR002110">
    <property type="entry name" value="Ankyrin_rpt"/>
</dbReference>
<keyword evidence="7" id="KW-1185">Reference proteome</keyword>
<dbReference type="OrthoDB" id="346910at2759"/>
<dbReference type="InterPro" id="IPR014352">
    <property type="entry name" value="FERM/acyl-CoA-bd_prot_sf"/>
</dbReference>
<dbReference type="SMART" id="SM00248">
    <property type="entry name" value="ANK"/>
    <property type="match status" value="1"/>
</dbReference>
<evidence type="ECO:0000256" key="1">
    <source>
        <dbReference type="ARBA" id="ARBA00022737"/>
    </source>
</evidence>